<reference evidence="13" key="1">
    <citation type="submission" date="2011-03" db="EMBL/GenBank/DDBJ databases">
        <title>The genome sequence of Vavraia culicis strain floridensis.</title>
        <authorList>
            <consortium name="The Broad Institute Genome Sequencing Platform"/>
            <person name="Cuomo C."/>
            <person name="Becnel J."/>
            <person name="Sanscrainte N."/>
            <person name="Young S.K."/>
            <person name="Zeng Q."/>
            <person name="Gargeya S."/>
            <person name="Fitzgerald M."/>
            <person name="Haas B."/>
            <person name="Abouelleil A."/>
            <person name="Alvarado L."/>
            <person name="Arachchi H.M."/>
            <person name="Berlin A."/>
            <person name="Chapman S.B."/>
            <person name="Gearin G."/>
            <person name="Goldberg J."/>
            <person name="Griggs A."/>
            <person name="Gujja S."/>
            <person name="Hansen M."/>
            <person name="Heiman D."/>
            <person name="Howarth C."/>
            <person name="Larimer J."/>
            <person name="Lui A."/>
            <person name="MacDonald P.J.P."/>
            <person name="McCowen C."/>
            <person name="Montmayeur A."/>
            <person name="Murphy C."/>
            <person name="Neiman D."/>
            <person name="Pearson M."/>
            <person name="Priest M."/>
            <person name="Roberts A."/>
            <person name="Saif S."/>
            <person name="Shea T."/>
            <person name="Sisk P."/>
            <person name="Stolte C."/>
            <person name="Sykes S."/>
            <person name="Wortman J."/>
            <person name="Nusbaum C."/>
            <person name="Birren B."/>
        </authorList>
    </citation>
    <scope>NUCLEOTIDE SEQUENCE [LARGE SCALE GENOMIC DNA]</scope>
    <source>
        <strain evidence="13">floridensis</strain>
    </source>
</reference>
<dbReference type="GeneID" id="19880429"/>
<keyword evidence="5 10" id="KW-0472">Membrane</keyword>
<evidence type="ECO:0000256" key="8">
    <source>
        <dbReference type="ARBA" id="ARBA00023315"/>
    </source>
</evidence>
<keyword evidence="6" id="KW-0564">Palmitate</keyword>
<dbReference type="PROSITE" id="PS50216">
    <property type="entry name" value="DHHC"/>
    <property type="match status" value="1"/>
</dbReference>
<dbReference type="EC" id="2.3.1.225" evidence="10"/>
<proteinExistence type="inferred from homology"/>
<evidence type="ECO:0000256" key="2">
    <source>
        <dbReference type="ARBA" id="ARBA00022679"/>
    </source>
</evidence>
<dbReference type="GO" id="GO:0016020">
    <property type="term" value="C:membrane"/>
    <property type="evidence" value="ECO:0007669"/>
    <property type="project" value="UniProtKB-SubCell"/>
</dbReference>
<evidence type="ECO:0000256" key="10">
    <source>
        <dbReference type="RuleBase" id="RU079119"/>
    </source>
</evidence>
<dbReference type="RefSeq" id="XP_008075575.1">
    <property type="nucleotide sequence ID" value="XM_008077384.1"/>
</dbReference>
<evidence type="ECO:0000256" key="7">
    <source>
        <dbReference type="ARBA" id="ARBA00023288"/>
    </source>
</evidence>
<dbReference type="OMA" id="CAWISGC"/>
<dbReference type="HOGENOM" id="CLU_1490013_0_0_1"/>
<feature type="transmembrane region" description="Helical" evidence="10">
    <location>
        <begin position="138"/>
        <end position="171"/>
    </location>
</feature>
<dbReference type="OrthoDB" id="302728at2759"/>
<keyword evidence="13" id="KW-1185">Reference proteome</keyword>
<dbReference type="PANTHER" id="PTHR22883">
    <property type="entry name" value="ZINC FINGER DHHC DOMAIN CONTAINING PROTEIN"/>
    <property type="match status" value="1"/>
</dbReference>
<dbReference type="GO" id="GO:0005794">
    <property type="term" value="C:Golgi apparatus"/>
    <property type="evidence" value="ECO:0007669"/>
    <property type="project" value="TreeGrafter"/>
</dbReference>
<evidence type="ECO:0000256" key="4">
    <source>
        <dbReference type="ARBA" id="ARBA00022989"/>
    </source>
</evidence>
<dbReference type="VEuPathDB" id="MicrosporidiaDB:VCUG_02568"/>
<organism evidence="12 13">
    <name type="scientific">Vavraia culicis (isolate floridensis)</name>
    <name type="common">Microsporidian parasite</name>
    <dbReference type="NCBI Taxonomy" id="948595"/>
    <lineage>
        <taxon>Eukaryota</taxon>
        <taxon>Fungi</taxon>
        <taxon>Fungi incertae sedis</taxon>
        <taxon>Microsporidia</taxon>
        <taxon>Pleistophoridae</taxon>
        <taxon>Vavraia</taxon>
    </lineage>
</organism>
<dbReference type="Pfam" id="PF01529">
    <property type="entry name" value="DHHC"/>
    <property type="match status" value="1"/>
</dbReference>
<keyword evidence="4 10" id="KW-1133">Transmembrane helix</keyword>
<evidence type="ECO:0000256" key="3">
    <source>
        <dbReference type="ARBA" id="ARBA00022692"/>
    </source>
</evidence>
<comment type="subcellular location">
    <subcellularLocation>
        <location evidence="1">Membrane</location>
        <topology evidence="1">Multi-pass membrane protein</topology>
    </subcellularLocation>
</comment>
<evidence type="ECO:0000256" key="1">
    <source>
        <dbReference type="ARBA" id="ARBA00004141"/>
    </source>
</evidence>
<dbReference type="GO" id="GO:0005783">
    <property type="term" value="C:endoplasmic reticulum"/>
    <property type="evidence" value="ECO:0007669"/>
    <property type="project" value="TreeGrafter"/>
</dbReference>
<evidence type="ECO:0000256" key="6">
    <source>
        <dbReference type="ARBA" id="ARBA00023139"/>
    </source>
</evidence>
<gene>
    <name evidence="12" type="ORF">VCUG_02568</name>
</gene>
<dbReference type="InterPro" id="IPR039859">
    <property type="entry name" value="PFA4/ZDH16/20/ERF2-like"/>
</dbReference>
<dbReference type="GO" id="GO:0006612">
    <property type="term" value="P:protein targeting to membrane"/>
    <property type="evidence" value="ECO:0007669"/>
    <property type="project" value="TreeGrafter"/>
</dbReference>
<dbReference type="InParanoid" id="L2GQL8"/>
<keyword evidence="2 10" id="KW-0808">Transferase</keyword>
<evidence type="ECO:0000313" key="13">
    <source>
        <dbReference type="Proteomes" id="UP000011081"/>
    </source>
</evidence>
<dbReference type="InterPro" id="IPR001594">
    <property type="entry name" value="Palmitoyltrfase_DHHC"/>
</dbReference>
<evidence type="ECO:0000259" key="11">
    <source>
        <dbReference type="Pfam" id="PF01529"/>
    </source>
</evidence>
<keyword evidence="3 10" id="KW-0812">Transmembrane</keyword>
<comment type="catalytic activity">
    <reaction evidence="9 10">
        <text>L-cysteinyl-[protein] + hexadecanoyl-CoA = S-hexadecanoyl-L-cysteinyl-[protein] + CoA</text>
        <dbReference type="Rhea" id="RHEA:36683"/>
        <dbReference type="Rhea" id="RHEA-COMP:10131"/>
        <dbReference type="Rhea" id="RHEA-COMP:11032"/>
        <dbReference type="ChEBI" id="CHEBI:29950"/>
        <dbReference type="ChEBI" id="CHEBI:57287"/>
        <dbReference type="ChEBI" id="CHEBI:57379"/>
        <dbReference type="ChEBI" id="CHEBI:74151"/>
        <dbReference type="EC" id="2.3.1.225"/>
    </reaction>
</comment>
<keyword evidence="7" id="KW-0449">Lipoprotein</keyword>
<comment type="domain">
    <text evidence="10">The DHHC domain is required for palmitoyltransferase activity.</text>
</comment>
<evidence type="ECO:0000313" key="12">
    <source>
        <dbReference type="EMBL" id="ELA45941.1"/>
    </source>
</evidence>
<protein>
    <recommendedName>
        <fullName evidence="10">Palmitoyltransferase</fullName>
        <ecNumber evidence="10">2.3.1.225</ecNumber>
    </recommendedName>
</protein>
<comment type="similarity">
    <text evidence="10">Belongs to the DHHC palmitoyltransferase family.</text>
</comment>
<sequence length="201" mass="23526">MTYQITYQKGGAYKRWRAVHAMLIESILKRTIKVLELSLITITALYYITNLYICTRTYSVLSLYLLSVSLYYYIKAMRTHEYIPLNKHVQGVCTLCHQLRYSTTHHCMLCDRCYDERSHHCAWISGCVYGGNRNEFVFFVLFAVLHGVCNLNVVTCFVVLMGCGFLVVYFLRGNGVCMDRMRVGYVLMPWLERRAKVIDEY</sequence>
<dbReference type="Proteomes" id="UP000011081">
    <property type="component" value="Unassembled WGS sequence"/>
</dbReference>
<evidence type="ECO:0000256" key="9">
    <source>
        <dbReference type="ARBA" id="ARBA00048048"/>
    </source>
</evidence>
<accession>L2GQL8</accession>
<feature type="transmembrane region" description="Helical" evidence="10">
    <location>
        <begin position="55"/>
        <end position="74"/>
    </location>
</feature>
<name>L2GQL8_VAVCU</name>
<evidence type="ECO:0000256" key="5">
    <source>
        <dbReference type="ARBA" id="ARBA00023136"/>
    </source>
</evidence>
<keyword evidence="8 10" id="KW-0012">Acyltransferase</keyword>
<dbReference type="EMBL" id="GL877479">
    <property type="protein sequence ID" value="ELA45941.1"/>
    <property type="molecule type" value="Genomic_DNA"/>
</dbReference>
<dbReference type="AlphaFoldDB" id="L2GQL8"/>
<feature type="domain" description="Palmitoyltransferase DHHC" evidence="11">
    <location>
        <begin position="91"/>
        <end position="158"/>
    </location>
</feature>
<dbReference type="GO" id="GO:0019706">
    <property type="term" value="F:protein-cysteine S-palmitoyltransferase activity"/>
    <property type="evidence" value="ECO:0007669"/>
    <property type="project" value="UniProtKB-EC"/>
</dbReference>